<dbReference type="PRINTS" id="PR00455">
    <property type="entry name" value="HTHTETR"/>
</dbReference>
<dbReference type="InterPro" id="IPR050109">
    <property type="entry name" value="HTH-type_TetR-like_transc_reg"/>
</dbReference>
<dbReference type="Gene3D" id="1.10.357.10">
    <property type="entry name" value="Tetracycline Repressor, domain 2"/>
    <property type="match status" value="1"/>
</dbReference>
<evidence type="ECO:0000256" key="2">
    <source>
        <dbReference type="PROSITE-ProRule" id="PRU00335"/>
    </source>
</evidence>
<sequence>MDKRKEEIIELATRRFLHYGFSKTTMNEIADDVKITKANLYYYYPDKNALIKDVLVSISEAFLDAVEAKVAKYNGDFLDTLFELLRFRAEHMRKHYMVYINENLDWIKDAEFKHLLKNFETRDLSILKSLIVKAVDSGTLKMDNIDESTVVLRRVIKGISLNHTVNDIIHCIPKIENIDQMLEDQIKAVELIFKERIVTNK</sequence>
<keyword evidence="1 2" id="KW-0238">DNA-binding</keyword>
<dbReference type="SUPFAM" id="SSF46689">
    <property type="entry name" value="Homeodomain-like"/>
    <property type="match status" value="1"/>
</dbReference>
<dbReference type="PROSITE" id="PS50977">
    <property type="entry name" value="HTH_TETR_2"/>
    <property type="match status" value="1"/>
</dbReference>
<dbReference type="Gene3D" id="1.10.10.60">
    <property type="entry name" value="Homeodomain-like"/>
    <property type="match status" value="1"/>
</dbReference>
<proteinExistence type="predicted"/>
<evidence type="ECO:0000313" key="5">
    <source>
        <dbReference type="Proteomes" id="UP000295197"/>
    </source>
</evidence>
<keyword evidence="5" id="KW-1185">Reference proteome</keyword>
<evidence type="ECO:0000259" key="3">
    <source>
        <dbReference type="PROSITE" id="PS50977"/>
    </source>
</evidence>
<evidence type="ECO:0000256" key="1">
    <source>
        <dbReference type="ARBA" id="ARBA00023125"/>
    </source>
</evidence>
<dbReference type="AlphaFoldDB" id="A0A4R3VXR7"/>
<reference evidence="4 5" key="1">
    <citation type="submission" date="2019-03" db="EMBL/GenBank/DDBJ databases">
        <title>Genomic Encyclopedia of Type Strains, Phase IV (KMG-IV): sequencing the most valuable type-strain genomes for metagenomic binning, comparative biology and taxonomic classification.</title>
        <authorList>
            <person name="Goeker M."/>
        </authorList>
    </citation>
    <scope>NUCLEOTIDE SEQUENCE [LARGE SCALE GENOMIC DNA]</scope>
    <source>
        <strain evidence="4 5">DSM 22362</strain>
    </source>
</reference>
<name>A0A4R3VXR7_9SPHI</name>
<gene>
    <name evidence="4" type="ORF">EDC17_101822</name>
</gene>
<evidence type="ECO:0000313" key="4">
    <source>
        <dbReference type="EMBL" id="TCV14005.1"/>
    </source>
</evidence>
<dbReference type="InterPro" id="IPR009057">
    <property type="entry name" value="Homeodomain-like_sf"/>
</dbReference>
<dbReference type="PANTHER" id="PTHR30055:SF226">
    <property type="entry name" value="HTH-TYPE TRANSCRIPTIONAL REGULATOR PKSA"/>
    <property type="match status" value="1"/>
</dbReference>
<dbReference type="OrthoDB" id="9802802at2"/>
<feature type="domain" description="HTH tetR-type" evidence="3">
    <location>
        <begin position="2"/>
        <end position="62"/>
    </location>
</feature>
<feature type="DNA-binding region" description="H-T-H motif" evidence="2">
    <location>
        <begin position="25"/>
        <end position="44"/>
    </location>
</feature>
<accession>A0A4R3VXR7</accession>
<dbReference type="PANTHER" id="PTHR30055">
    <property type="entry name" value="HTH-TYPE TRANSCRIPTIONAL REGULATOR RUTR"/>
    <property type="match status" value="1"/>
</dbReference>
<protein>
    <submittedName>
        <fullName evidence="4">TetR family transcriptional regulator</fullName>
    </submittedName>
</protein>
<dbReference type="GO" id="GO:0000976">
    <property type="term" value="F:transcription cis-regulatory region binding"/>
    <property type="evidence" value="ECO:0007669"/>
    <property type="project" value="TreeGrafter"/>
</dbReference>
<comment type="caution">
    <text evidence="4">The sequence shown here is derived from an EMBL/GenBank/DDBJ whole genome shotgun (WGS) entry which is preliminary data.</text>
</comment>
<dbReference type="InterPro" id="IPR001647">
    <property type="entry name" value="HTH_TetR"/>
</dbReference>
<dbReference type="Proteomes" id="UP000295197">
    <property type="component" value="Unassembled WGS sequence"/>
</dbReference>
<organism evidence="4 5">
    <name type="scientific">Sphingobacterium alimentarium</name>
    <dbReference type="NCBI Taxonomy" id="797292"/>
    <lineage>
        <taxon>Bacteria</taxon>
        <taxon>Pseudomonadati</taxon>
        <taxon>Bacteroidota</taxon>
        <taxon>Sphingobacteriia</taxon>
        <taxon>Sphingobacteriales</taxon>
        <taxon>Sphingobacteriaceae</taxon>
        <taxon>Sphingobacterium</taxon>
    </lineage>
</organism>
<dbReference type="GO" id="GO:0003700">
    <property type="term" value="F:DNA-binding transcription factor activity"/>
    <property type="evidence" value="ECO:0007669"/>
    <property type="project" value="TreeGrafter"/>
</dbReference>
<dbReference type="RefSeq" id="WP_132777580.1">
    <property type="nucleotide sequence ID" value="NZ_SMBZ01000018.1"/>
</dbReference>
<dbReference type="Pfam" id="PF00440">
    <property type="entry name" value="TetR_N"/>
    <property type="match status" value="1"/>
</dbReference>
<dbReference type="EMBL" id="SMBZ01000018">
    <property type="protein sequence ID" value="TCV14005.1"/>
    <property type="molecule type" value="Genomic_DNA"/>
</dbReference>